<proteinExistence type="predicted"/>
<sequence>KHSNNSSNSIKHSNLIKHSNKKIKALPKDEKHTRTSWICKHFKEDVDKDGIPVIICQVKNNSKKCGTKYILTRSTGNANIHLMKYAI</sequence>
<feature type="non-terminal residue" evidence="1">
    <location>
        <position position="1"/>
    </location>
</feature>
<comment type="caution">
    <text evidence="1">The sequence shown here is derived from an EMBL/GenBank/DDBJ whole genome shotgun (WGS) entry which is preliminary data.</text>
</comment>
<dbReference type="EMBL" id="CAJVPU010048844">
    <property type="protein sequence ID" value="CAG8756338.1"/>
    <property type="molecule type" value="Genomic_DNA"/>
</dbReference>
<dbReference type="Proteomes" id="UP000789702">
    <property type="component" value="Unassembled WGS sequence"/>
</dbReference>
<gene>
    <name evidence="1" type="ORF">DHETER_LOCUS14974</name>
</gene>
<evidence type="ECO:0000313" key="2">
    <source>
        <dbReference type="Proteomes" id="UP000789702"/>
    </source>
</evidence>
<accession>A0ACA9QQT4</accession>
<organism evidence="1 2">
    <name type="scientific">Dentiscutata heterogama</name>
    <dbReference type="NCBI Taxonomy" id="1316150"/>
    <lineage>
        <taxon>Eukaryota</taxon>
        <taxon>Fungi</taxon>
        <taxon>Fungi incertae sedis</taxon>
        <taxon>Mucoromycota</taxon>
        <taxon>Glomeromycotina</taxon>
        <taxon>Glomeromycetes</taxon>
        <taxon>Diversisporales</taxon>
        <taxon>Gigasporaceae</taxon>
        <taxon>Dentiscutata</taxon>
    </lineage>
</organism>
<evidence type="ECO:0000313" key="1">
    <source>
        <dbReference type="EMBL" id="CAG8756338.1"/>
    </source>
</evidence>
<keyword evidence="2" id="KW-1185">Reference proteome</keyword>
<reference evidence="1" key="1">
    <citation type="submission" date="2021-06" db="EMBL/GenBank/DDBJ databases">
        <authorList>
            <person name="Kallberg Y."/>
            <person name="Tangrot J."/>
            <person name="Rosling A."/>
        </authorList>
    </citation>
    <scope>NUCLEOTIDE SEQUENCE</scope>
    <source>
        <strain evidence="1">IL203A</strain>
    </source>
</reference>
<protein>
    <submittedName>
        <fullName evidence="1">10236_t:CDS:1</fullName>
    </submittedName>
</protein>
<name>A0ACA9QQT4_9GLOM</name>
<feature type="non-terminal residue" evidence="1">
    <location>
        <position position="87"/>
    </location>
</feature>